<gene>
    <name evidence="2" type="ORF">B0H16DRAFT_1449699</name>
</gene>
<keyword evidence="1" id="KW-0472">Membrane</keyword>
<keyword evidence="1" id="KW-1133">Transmembrane helix</keyword>
<name>A0AAD7K5N0_9AGAR</name>
<evidence type="ECO:0000313" key="3">
    <source>
        <dbReference type="Proteomes" id="UP001215598"/>
    </source>
</evidence>
<feature type="transmembrane region" description="Helical" evidence="1">
    <location>
        <begin position="124"/>
        <end position="147"/>
    </location>
</feature>
<sequence>MGAYVSRVTVNADVEKMAETIVRGLGGKEIMGAIHHSLEHLNSETSQITTDVHHVAMALDRSLLSVNADVHHAVAAIDRSLLALTTETHYAAVAIDHFVSKLNTDVHLVATAIDRSLFALAAGMHYVAISATVLMGALAIYIGMLIFEGLRKYRQTARGLDVEPKFTVVLPSLSEMRRAHNLAFLVANRQSSSVLVFPQVEDSKDGALAQVCVELRNGPKSFEIFTSLAFRGAGRRGVEKVTRVDDFGKMVPSSGGVMTFTPWLV</sequence>
<dbReference type="EMBL" id="JARKIB010000009">
    <property type="protein sequence ID" value="KAJ7776262.1"/>
    <property type="molecule type" value="Genomic_DNA"/>
</dbReference>
<keyword evidence="1" id="KW-0812">Transmembrane</keyword>
<organism evidence="2 3">
    <name type="scientific">Mycena metata</name>
    <dbReference type="NCBI Taxonomy" id="1033252"/>
    <lineage>
        <taxon>Eukaryota</taxon>
        <taxon>Fungi</taxon>
        <taxon>Dikarya</taxon>
        <taxon>Basidiomycota</taxon>
        <taxon>Agaricomycotina</taxon>
        <taxon>Agaricomycetes</taxon>
        <taxon>Agaricomycetidae</taxon>
        <taxon>Agaricales</taxon>
        <taxon>Marasmiineae</taxon>
        <taxon>Mycenaceae</taxon>
        <taxon>Mycena</taxon>
    </lineage>
</organism>
<reference evidence="2" key="1">
    <citation type="submission" date="2023-03" db="EMBL/GenBank/DDBJ databases">
        <title>Massive genome expansion in bonnet fungi (Mycena s.s.) driven by repeated elements and novel gene families across ecological guilds.</title>
        <authorList>
            <consortium name="Lawrence Berkeley National Laboratory"/>
            <person name="Harder C.B."/>
            <person name="Miyauchi S."/>
            <person name="Viragh M."/>
            <person name="Kuo A."/>
            <person name="Thoen E."/>
            <person name="Andreopoulos B."/>
            <person name="Lu D."/>
            <person name="Skrede I."/>
            <person name="Drula E."/>
            <person name="Henrissat B."/>
            <person name="Morin E."/>
            <person name="Kohler A."/>
            <person name="Barry K."/>
            <person name="LaButti K."/>
            <person name="Morin E."/>
            <person name="Salamov A."/>
            <person name="Lipzen A."/>
            <person name="Mereny Z."/>
            <person name="Hegedus B."/>
            <person name="Baldrian P."/>
            <person name="Stursova M."/>
            <person name="Weitz H."/>
            <person name="Taylor A."/>
            <person name="Grigoriev I.V."/>
            <person name="Nagy L.G."/>
            <person name="Martin F."/>
            <person name="Kauserud H."/>
        </authorList>
    </citation>
    <scope>NUCLEOTIDE SEQUENCE</scope>
    <source>
        <strain evidence="2">CBHHK182m</strain>
    </source>
</reference>
<dbReference type="AlphaFoldDB" id="A0AAD7K5N0"/>
<keyword evidence="3" id="KW-1185">Reference proteome</keyword>
<dbReference type="Proteomes" id="UP001215598">
    <property type="component" value="Unassembled WGS sequence"/>
</dbReference>
<proteinExistence type="predicted"/>
<evidence type="ECO:0000256" key="1">
    <source>
        <dbReference type="SAM" id="Phobius"/>
    </source>
</evidence>
<accession>A0AAD7K5N0</accession>
<evidence type="ECO:0000313" key="2">
    <source>
        <dbReference type="EMBL" id="KAJ7776262.1"/>
    </source>
</evidence>
<protein>
    <submittedName>
        <fullName evidence="2">Uncharacterized protein</fullName>
    </submittedName>
</protein>
<comment type="caution">
    <text evidence="2">The sequence shown here is derived from an EMBL/GenBank/DDBJ whole genome shotgun (WGS) entry which is preliminary data.</text>
</comment>